<name>A0A0D6L6Q7_9BILA</name>
<proteinExistence type="predicted"/>
<accession>A0A0D6L6Q7</accession>
<evidence type="ECO:0000313" key="6">
    <source>
        <dbReference type="Proteomes" id="UP000054495"/>
    </source>
</evidence>
<gene>
    <name evidence="5" type="ORF">ANCCEY_14361</name>
</gene>
<evidence type="ECO:0000256" key="1">
    <source>
        <dbReference type="ARBA" id="ARBA00001968"/>
    </source>
</evidence>
<evidence type="ECO:0000256" key="2">
    <source>
        <dbReference type="ARBA" id="ARBA00022723"/>
    </source>
</evidence>
<sequence length="341" mass="38545">MDLLLKDEALPKHLRTVIAMLLEDRKLLESVLNCDRELFEEVNLLRKENWELKDSLISSQRTPQNVSFPPCTDPRYSTPAPASVEDSDTERERCDRPIKKGGGKNILNLILSTNAEIISRAPRRFHERVNPLDEEDYERFWGRFRFSPSGFRYILGLVGDDLAPQTTRSRSLTAAQKLAIFLDTIGSGGVQVFRESRIHQEFMSGQKTGILLADSGYRAENFILKPILRENRTPAEERFTTAQCRDRAIVERASGSLKKQFSSLHSELRYSPQRCGKIIVAACALGNLAIILKEEEFPDDPDDPVDGVESDEDDALYEEPDTAAGVSLQQRIIISLFCNVT</sequence>
<dbReference type="EMBL" id="KE126064">
    <property type="protein sequence ID" value="EPB66548.1"/>
    <property type="molecule type" value="Genomic_DNA"/>
</dbReference>
<reference evidence="5 6" key="1">
    <citation type="submission" date="2013-05" db="EMBL/GenBank/DDBJ databases">
        <title>Draft genome of the parasitic nematode Anyclostoma ceylanicum.</title>
        <authorList>
            <person name="Mitreva M."/>
        </authorList>
    </citation>
    <scope>NUCLEOTIDE SEQUENCE [LARGE SCALE GENOMIC DNA]</scope>
</reference>
<dbReference type="AlphaFoldDB" id="A0A0D6L6Q7"/>
<evidence type="ECO:0000256" key="3">
    <source>
        <dbReference type="SAM" id="MobiDB-lite"/>
    </source>
</evidence>
<protein>
    <recommendedName>
        <fullName evidence="4">DDE Tnp4 domain-containing protein</fullName>
    </recommendedName>
</protein>
<evidence type="ECO:0000259" key="4">
    <source>
        <dbReference type="Pfam" id="PF13359"/>
    </source>
</evidence>
<keyword evidence="2" id="KW-0479">Metal-binding</keyword>
<dbReference type="Proteomes" id="UP000054495">
    <property type="component" value="Unassembled WGS sequence"/>
</dbReference>
<keyword evidence="6" id="KW-1185">Reference proteome</keyword>
<dbReference type="GO" id="GO:0046872">
    <property type="term" value="F:metal ion binding"/>
    <property type="evidence" value="ECO:0007669"/>
    <property type="project" value="UniProtKB-KW"/>
</dbReference>
<evidence type="ECO:0000313" key="5">
    <source>
        <dbReference type="EMBL" id="EPB66548.1"/>
    </source>
</evidence>
<dbReference type="InterPro" id="IPR027806">
    <property type="entry name" value="HARBI1_dom"/>
</dbReference>
<feature type="region of interest" description="Disordered" evidence="3">
    <location>
        <begin position="61"/>
        <end position="91"/>
    </location>
</feature>
<organism evidence="5 6">
    <name type="scientific">Ancylostoma ceylanicum</name>
    <dbReference type="NCBI Taxonomy" id="53326"/>
    <lineage>
        <taxon>Eukaryota</taxon>
        <taxon>Metazoa</taxon>
        <taxon>Ecdysozoa</taxon>
        <taxon>Nematoda</taxon>
        <taxon>Chromadorea</taxon>
        <taxon>Rhabditida</taxon>
        <taxon>Rhabditina</taxon>
        <taxon>Rhabditomorpha</taxon>
        <taxon>Strongyloidea</taxon>
        <taxon>Ancylostomatidae</taxon>
        <taxon>Ancylostomatinae</taxon>
        <taxon>Ancylostoma</taxon>
    </lineage>
</organism>
<feature type="domain" description="DDE Tnp4" evidence="4">
    <location>
        <begin position="191"/>
        <end position="287"/>
    </location>
</feature>
<comment type="cofactor">
    <cofactor evidence="1">
        <name>a divalent metal cation</name>
        <dbReference type="ChEBI" id="CHEBI:60240"/>
    </cofactor>
</comment>
<dbReference type="Pfam" id="PF13359">
    <property type="entry name" value="DDE_Tnp_4"/>
    <property type="match status" value="1"/>
</dbReference>